<evidence type="ECO:0000313" key="2">
    <source>
        <dbReference type="Proteomes" id="UP001497680"/>
    </source>
</evidence>
<dbReference type="Proteomes" id="UP001497680">
    <property type="component" value="Unassembled WGS sequence"/>
</dbReference>
<reference evidence="1 2" key="1">
    <citation type="journal article" date="2022" name="New Phytol.">
        <title>Ecological generalism drives hyperdiversity of secondary metabolite gene clusters in xylarialean endophytes.</title>
        <authorList>
            <person name="Franco M.E.E."/>
            <person name="Wisecaver J.H."/>
            <person name="Arnold A.E."/>
            <person name="Ju Y.M."/>
            <person name="Slot J.C."/>
            <person name="Ahrendt S."/>
            <person name="Moore L.P."/>
            <person name="Eastman K.E."/>
            <person name="Scott K."/>
            <person name="Konkel Z."/>
            <person name="Mondo S.J."/>
            <person name="Kuo A."/>
            <person name="Hayes R.D."/>
            <person name="Haridas S."/>
            <person name="Andreopoulos B."/>
            <person name="Riley R."/>
            <person name="LaButti K."/>
            <person name="Pangilinan J."/>
            <person name="Lipzen A."/>
            <person name="Amirebrahimi M."/>
            <person name="Yan J."/>
            <person name="Adam C."/>
            <person name="Keymanesh K."/>
            <person name="Ng V."/>
            <person name="Louie K."/>
            <person name="Northen T."/>
            <person name="Drula E."/>
            <person name="Henrissat B."/>
            <person name="Hsieh H.M."/>
            <person name="Youens-Clark K."/>
            <person name="Lutzoni F."/>
            <person name="Miadlikowska J."/>
            <person name="Eastwood D.C."/>
            <person name="Hamelin R.C."/>
            <person name="Grigoriev I.V."/>
            <person name="U'Ren J.M."/>
        </authorList>
    </citation>
    <scope>NUCLEOTIDE SEQUENCE [LARGE SCALE GENOMIC DNA]</scope>
    <source>
        <strain evidence="1 2">ER1909</strain>
    </source>
</reference>
<evidence type="ECO:0000313" key="1">
    <source>
        <dbReference type="EMBL" id="KAI6088047.1"/>
    </source>
</evidence>
<comment type="caution">
    <text evidence="1">The sequence shown here is derived from an EMBL/GenBank/DDBJ whole genome shotgun (WGS) entry which is preliminary data.</text>
</comment>
<keyword evidence="2" id="KW-1185">Reference proteome</keyword>
<name>A0ACC0D682_9PEZI</name>
<organism evidence="1 2">
    <name type="scientific">Hypoxylon rubiginosum</name>
    <dbReference type="NCBI Taxonomy" id="110542"/>
    <lineage>
        <taxon>Eukaryota</taxon>
        <taxon>Fungi</taxon>
        <taxon>Dikarya</taxon>
        <taxon>Ascomycota</taxon>
        <taxon>Pezizomycotina</taxon>
        <taxon>Sordariomycetes</taxon>
        <taxon>Xylariomycetidae</taxon>
        <taxon>Xylariales</taxon>
        <taxon>Hypoxylaceae</taxon>
        <taxon>Hypoxylon</taxon>
    </lineage>
</organism>
<gene>
    <name evidence="1" type="ORF">F4821DRAFT_234436</name>
</gene>
<proteinExistence type="predicted"/>
<accession>A0ACC0D682</accession>
<dbReference type="EMBL" id="MU394303">
    <property type="protein sequence ID" value="KAI6088047.1"/>
    <property type="molecule type" value="Genomic_DNA"/>
</dbReference>
<sequence length="396" mass="44605">MDTIVSPQEDERLIKASAQIQMHDFQVAIGVLTGLALCCFIARIVIRLTYHKQLRLDDAFLILAAACLCAATGILYHICYFLYMHAAALLAPQVLPYILPNYDELLGLQKKVYPFLALIWTTTYAVKGCFLAFMRPLVWHISRTVNWYYWFIVVFCVISWAFAVADPFIICPYFGLDGVKCFSSTVDANKSFSLTTFVTVIDILSDIMVVSIPIIILRGSLLRRSTKFGLAVFLCLSIFMVICAIVRMAGFHYKGLEDDVWEFFWQHIKGAVAVMMASITAFRTLFVKQTSNSEAMAARSPAESLFRRLFRHFQLLARAQPEEEPTSTPDNSLFQLPKIPSPIFTGVRTFIRRNNRTDVGASTFATLDSVDEFGADYHAALKMQTQDAGSGRLLRG</sequence>
<protein>
    <submittedName>
        <fullName evidence="1">Uncharacterized protein</fullName>
    </submittedName>
</protein>